<dbReference type="AlphaFoldDB" id="A0A318ZFM1"/>
<feature type="region of interest" description="Disordered" evidence="1">
    <location>
        <begin position="29"/>
        <end position="50"/>
    </location>
</feature>
<feature type="compositionally biased region" description="Acidic residues" evidence="1">
    <location>
        <begin position="770"/>
        <end position="780"/>
    </location>
</feature>
<keyword evidence="2" id="KW-0732">Signal</keyword>
<feature type="region of interest" description="Disordered" evidence="1">
    <location>
        <begin position="124"/>
        <end position="169"/>
    </location>
</feature>
<accession>A0A318ZFM1</accession>
<dbReference type="Proteomes" id="UP000248349">
    <property type="component" value="Unassembled WGS sequence"/>
</dbReference>
<evidence type="ECO:0000313" key="3">
    <source>
        <dbReference type="EMBL" id="PYH46229.1"/>
    </source>
</evidence>
<dbReference type="GeneID" id="37078559"/>
<gene>
    <name evidence="3" type="ORF">BP01DRAFT_381864</name>
</gene>
<evidence type="ECO:0000256" key="1">
    <source>
        <dbReference type="SAM" id="MobiDB-lite"/>
    </source>
</evidence>
<feature type="region of interest" description="Disordered" evidence="1">
    <location>
        <begin position="657"/>
        <end position="697"/>
    </location>
</feature>
<dbReference type="OrthoDB" id="4499695at2759"/>
<evidence type="ECO:0000313" key="4">
    <source>
        <dbReference type="Proteomes" id="UP000248349"/>
    </source>
</evidence>
<proteinExistence type="predicted"/>
<feature type="chain" id="PRO_5016301113" evidence="2">
    <location>
        <begin position="22"/>
        <end position="846"/>
    </location>
</feature>
<feature type="region of interest" description="Disordered" evidence="1">
    <location>
        <begin position="310"/>
        <end position="345"/>
    </location>
</feature>
<keyword evidence="4" id="KW-1185">Reference proteome</keyword>
<reference evidence="3 4" key="1">
    <citation type="submission" date="2016-12" db="EMBL/GenBank/DDBJ databases">
        <title>The genomes of Aspergillus section Nigri reveals drivers in fungal speciation.</title>
        <authorList>
            <consortium name="DOE Joint Genome Institute"/>
            <person name="Vesth T.C."/>
            <person name="Nybo J."/>
            <person name="Theobald S."/>
            <person name="Brandl J."/>
            <person name="Frisvad J.C."/>
            <person name="Nielsen K.F."/>
            <person name="Lyhne E.K."/>
            <person name="Kogle M.E."/>
            <person name="Kuo A."/>
            <person name="Riley R."/>
            <person name="Clum A."/>
            <person name="Nolan M."/>
            <person name="Lipzen A."/>
            <person name="Salamov A."/>
            <person name="Henrissat B."/>
            <person name="Wiebenga A."/>
            <person name="De Vries R.P."/>
            <person name="Grigoriev I.V."/>
            <person name="Mortensen U.H."/>
            <person name="Andersen M.R."/>
            <person name="Baker S.E."/>
        </authorList>
    </citation>
    <scope>NUCLEOTIDE SEQUENCE [LARGE SCALE GENOMIC DNA]</scope>
    <source>
        <strain evidence="3 4">JOP 1030-1</strain>
    </source>
</reference>
<sequence>MLSFKFILILVFGVLIQSAVTITPTTGVTDRDEQHASEATGDGFTPFVSDHSGGIDSVSDDLTTRTAAVDPLTDLNNKAPCRGVCSVTRQCRCRNKHLDLVKICPCDHIGEHCGCPGRLDSRDGNEADGSAVEEAPAAPAVGESPTTPDADKAETPDEGSASSGGVSPAIPSIVRPQVCKGKCSDEHMCACKKKGMTNPVYCYCDNPGKRCTCGAKRAARDAAEAVDSAVGDEVAATPDAADVDAEGVASSDDVSPANPLVDHRRVCYSTCTASYMCHCRHKQVRVHCGCDDPGKKCTCEVLHATRDEDAKDEDAMADESAATPEAAHVTPSDEVDLSDDVSPVDALSSRRPGKCYGRCSLCTGNCKSKYECQCKGTNVVSRCGCERLGQKCQCKGPWRVRDVDATQDKPAVNEPSATSDVDEPAPNPDDTVDSDALDLSDDVSPVDALSCRRPGKCYGRCSLCTENCKSKYECQCKGTNVVSRCGCERLGQKCECKGPWRVAREVEAPAVEETAITPASANTTDVSSVDFVPRECFTLRCTQDHKCLCRDAKGDHIILCDCKTPGRPCSCPHRRDVDPIEKTPVTEENVPAPDTTGLAVTDVTALDSTTMQCVSQRCMRDHKCLCRDGKGGWKVLCDCKKPGRACSCPSRRAVDTSAPVVEDTTEDHIPAAPDTTSIAEAEEAEDSSPPRSCYGTCNQKRQCRCRGRTCSCKSPGEQCKCYVPFLPPRELDEATVDSASTSPSVDEESTPLENENENENVDGPAPSEPTTEDTDPESESATDFTNVEKSPLVARGEPCWGICDKQKDCYCDHIRSNCKCVKRGRRCFCDKGVPDLPPGMGGGVTY</sequence>
<feature type="compositionally biased region" description="Low complexity" evidence="1">
    <location>
        <begin position="129"/>
        <end position="145"/>
    </location>
</feature>
<feature type="compositionally biased region" description="Acidic residues" evidence="1">
    <location>
        <begin position="430"/>
        <end position="439"/>
    </location>
</feature>
<protein>
    <submittedName>
        <fullName evidence="3">Uncharacterized protein</fullName>
    </submittedName>
</protein>
<name>A0A318ZFM1_9EURO</name>
<organism evidence="3 4">
    <name type="scientific">Aspergillus saccharolyticus JOP 1030-1</name>
    <dbReference type="NCBI Taxonomy" id="1450539"/>
    <lineage>
        <taxon>Eukaryota</taxon>
        <taxon>Fungi</taxon>
        <taxon>Dikarya</taxon>
        <taxon>Ascomycota</taxon>
        <taxon>Pezizomycotina</taxon>
        <taxon>Eurotiomycetes</taxon>
        <taxon>Eurotiomycetidae</taxon>
        <taxon>Eurotiales</taxon>
        <taxon>Aspergillaceae</taxon>
        <taxon>Aspergillus</taxon>
        <taxon>Aspergillus subgen. Circumdati</taxon>
    </lineage>
</organism>
<evidence type="ECO:0000256" key="2">
    <source>
        <dbReference type="SAM" id="SignalP"/>
    </source>
</evidence>
<feature type="compositionally biased region" description="Acidic residues" evidence="1">
    <location>
        <begin position="745"/>
        <end position="760"/>
    </location>
</feature>
<dbReference type="RefSeq" id="XP_025432211.1">
    <property type="nucleotide sequence ID" value="XM_025577330.1"/>
</dbReference>
<dbReference type="EMBL" id="KZ821228">
    <property type="protein sequence ID" value="PYH46229.1"/>
    <property type="molecule type" value="Genomic_DNA"/>
</dbReference>
<feature type="region of interest" description="Disordered" evidence="1">
    <location>
        <begin position="734"/>
        <end position="787"/>
    </location>
</feature>
<feature type="region of interest" description="Disordered" evidence="1">
    <location>
        <begin position="405"/>
        <end position="439"/>
    </location>
</feature>
<feature type="signal peptide" evidence="2">
    <location>
        <begin position="1"/>
        <end position="21"/>
    </location>
</feature>